<accession>A0A519BNW5</accession>
<organism evidence="2 3">
    <name type="scientific">Candidatus Acididesulfobacter diazotrophicus</name>
    <dbReference type="NCBI Taxonomy" id="2597226"/>
    <lineage>
        <taxon>Bacteria</taxon>
        <taxon>Deltaproteobacteria</taxon>
        <taxon>Candidatus Acidulodesulfobacterales</taxon>
        <taxon>Candidatus Acididesulfobacter</taxon>
    </lineage>
</organism>
<keyword evidence="2" id="KW-0808">Transferase</keyword>
<dbReference type="Pfam" id="PF18765">
    <property type="entry name" value="Polbeta"/>
    <property type="match status" value="1"/>
</dbReference>
<comment type="caution">
    <text evidence="2">The sequence shown here is derived from an EMBL/GenBank/DDBJ whole genome shotgun (WGS) entry which is preliminary data.</text>
</comment>
<dbReference type="Proteomes" id="UP000319296">
    <property type="component" value="Unassembled WGS sequence"/>
</dbReference>
<evidence type="ECO:0000313" key="2">
    <source>
        <dbReference type="EMBL" id="RZD18962.1"/>
    </source>
</evidence>
<evidence type="ECO:0000259" key="1">
    <source>
        <dbReference type="Pfam" id="PF18765"/>
    </source>
</evidence>
<sequence length="124" mass="14130">MNEVLERNKIKENWESYKPFLRKNLYLSESLVEDALKTSKAITEGLINKFQAKKVMLFGSLVKNEMTENSDIDIAVWGIPDEIFYKAAAFATGYSSNWNVDIVDFNDCNKSVQKSILKEGIALI</sequence>
<dbReference type="InterPro" id="IPR043519">
    <property type="entry name" value="NT_sf"/>
</dbReference>
<dbReference type="AlphaFoldDB" id="A0A519BNW5"/>
<proteinExistence type="predicted"/>
<dbReference type="EMBL" id="SGBB01000004">
    <property type="protein sequence ID" value="RZD18962.1"/>
    <property type="molecule type" value="Genomic_DNA"/>
</dbReference>
<gene>
    <name evidence="2" type="ORF">EVG15_03890</name>
</gene>
<feature type="domain" description="Polymerase beta nucleotidyltransferase" evidence="1">
    <location>
        <begin position="42"/>
        <end position="123"/>
    </location>
</feature>
<dbReference type="GO" id="GO:0016740">
    <property type="term" value="F:transferase activity"/>
    <property type="evidence" value="ECO:0007669"/>
    <property type="project" value="UniProtKB-KW"/>
</dbReference>
<dbReference type="InterPro" id="IPR041633">
    <property type="entry name" value="Polbeta"/>
</dbReference>
<evidence type="ECO:0000313" key="3">
    <source>
        <dbReference type="Proteomes" id="UP000319296"/>
    </source>
</evidence>
<name>A0A519BNW5_9DELT</name>
<protein>
    <submittedName>
        <fullName evidence="2">Nucleotidyltransferase domain-containing protein</fullName>
    </submittedName>
</protein>
<reference evidence="2 3" key="1">
    <citation type="journal article" date="2019" name="ISME J.">
        <title>Insights into ecological role of a new deltaproteobacterial order Candidatus Acidulodesulfobacterales by metagenomics and metatranscriptomics.</title>
        <authorList>
            <person name="Tan S."/>
            <person name="Liu J."/>
            <person name="Fang Y."/>
            <person name="Hedlund B.P."/>
            <person name="Lian Z.H."/>
            <person name="Huang L.Y."/>
            <person name="Li J.T."/>
            <person name="Huang L.N."/>
            <person name="Li W.J."/>
            <person name="Jiang H.C."/>
            <person name="Dong H.L."/>
            <person name="Shu W.S."/>
        </authorList>
    </citation>
    <scope>NUCLEOTIDE SEQUENCE [LARGE SCALE GENOMIC DNA]</scope>
    <source>
        <strain evidence="2">AP1</strain>
    </source>
</reference>
<dbReference type="SUPFAM" id="SSF81301">
    <property type="entry name" value="Nucleotidyltransferase"/>
    <property type="match status" value="1"/>
</dbReference>
<dbReference type="CDD" id="cd05403">
    <property type="entry name" value="NT_KNTase_like"/>
    <property type="match status" value="1"/>
</dbReference>
<dbReference type="Gene3D" id="3.30.460.10">
    <property type="entry name" value="Beta Polymerase, domain 2"/>
    <property type="match status" value="1"/>
</dbReference>